<dbReference type="AlphaFoldDB" id="A0A7K7BHZ9"/>
<dbReference type="InterPro" id="IPR028063">
    <property type="entry name" value="SCRG1"/>
</dbReference>
<feature type="signal peptide" evidence="1">
    <location>
        <begin position="1"/>
        <end position="21"/>
    </location>
</feature>
<dbReference type="Proteomes" id="UP000531938">
    <property type="component" value="Unassembled WGS sequence"/>
</dbReference>
<reference evidence="2 3" key="1">
    <citation type="submission" date="2019-09" db="EMBL/GenBank/DDBJ databases">
        <title>Bird 10,000 Genomes (B10K) Project - Family phase.</title>
        <authorList>
            <person name="Zhang G."/>
        </authorList>
    </citation>
    <scope>NUCLEOTIDE SEQUENCE [LARGE SCALE GENOMIC DNA]</scope>
    <source>
        <strain evidence="2">B10K-MSB-03</strain>
    </source>
</reference>
<keyword evidence="3" id="KW-1185">Reference proteome</keyword>
<gene>
    <name evidence="2" type="primary">Scrg1</name>
    <name evidence="2" type="ORF">NOTORN_R10277</name>
</gene>
<evidence type="ECO:0000313" key="3">
    <source>
        <dbReference type="Proteomes" id="UP000531938"/>
    </source>
</evidence>
<protein>
    <submittedName>
        <fullName evidence="2">SCRG1 protein</fullName>
    </submittedName>
</protein>
<dbReference type="GO" id="GO:0005794">
    <property type="term" value="C:Golgi apparatus"/>
    <property type="evidence" value="ECO:0007669"/>
    <property type="project" value="TreeGrafter"/>
</dbReference>
<dbReference type="PANTHER" id="PTHR17463:SF0">
    <property type="entry name" value="SCRAPIE-RESPONSIVE PROTEIN 1"/>
    <property type="match status" value="1"/>
</dbReference>
<name>A0A7K7BHZ9_9AVES</name>
<accession>A0A7K7BHZ9</accession>
<feature type="non-terminal residue" evidence="2">
    <location>
        <position position="99"/>
    </location>
</feature>
<organism evidence="2 3">
    <name type="scientific">Nothoprocta ornata</name>
    <dbReference type="NCBI Taxonomy" id="83376"/>
    <lineage>
        <taxon>Eukaryota</taxon>
        <taxon>Metazoa</taxon>
        <taxon>Chordata</taxon>
        <taxon>Craniata</taxon>
        <taxon>Vertebrata</taxon>
        <taxon>Euteleostomi</taxon>
        <taxon>Archelosauria</taxon>
        <taxon>Archosauria</taxon>
        <taxon>Dinosauria</taxon>
        <taxon>Saurischia</taxon>
        <taxon>Theropoda</taxon>
        <taxon>Coelurosauria</taxon>
        <taxon>Aves</taxon>
        <taxon>Palaeognathae</taxon>
        <taxon>Tinamiformes</taxon>
        <taxon>Tinamidae</taxon>
        <taxon>Nothoprocta</taxon>
    </lineage>
</organism>
<sequence>MKVVSALPLLLLLSALAGARAAPAPRLSCSKRALGGHGCHGVPQAAAALRPVHESLQDHFWEGKGCETICYCSPSELLCCPKNIFFGPKISFLIPCNSD</sequence>
<evidence type="ECO:0000256" key="1">
    <source>
        <dbReference type="SAM" id="SignalP"/>
    </source>
</evidence>
<keyword evidence="1" id="KW-0732">Signal</keyword>
<dbReference type="Pfam" id="PF15224">
    <property type="entry name" value="SCRG1"/>
    <property type="match status" value="1"/>
</dbReference>
<dbReference type="PANTHER" id="PTHR17463">
    <property type="entry name" value="SCRAPIE-RESPONSIVE PROTEIN 1 SCRG1"/>
    <property type="match status" value="1"/>
</dbReference>
<dbReference type="GO" id="GO:0044306">
    <property type="term" value="C:neuron projection terminus"/>
    <property type="evidence" value="ECO:0007669"/>
    <property type="project" value="TreeGrafter"/>
</dbReference>
<feature type="chain" id="PRO_5029614910" evidence="1">
    <location>
        <begin position="22"/>
        <end position="99"/>
    </location>
</feature>
<comment type="caution">
    <text evidence="2">The sequence shown here is derived from an EMBL/GenBank/DDBJ whole genome shotgun (WGS) entry which is preliminary data.</text>
</comment>
<proteinExistence type="predicted"/>
<dbReference type="EMBL" id="VZSH01000443">
    <property type="protein sequence ID" value="NWY07815.1"/>
    <property type="molecule type" value="Genomic_DNA"/>
</dbReference>
<evidence type="ECO:0000313" key="2">
    <source>
        <dbReference type="EMBL" id="NWY07815.1"/>
    </source>
</evidence>
<feature type="non-terminal residue" evidence="2">
    <location>
        <position position="1"/>
    </location>
</feature>